<organism evidence="6 7">
    <name type="scientific">Brevibacterium pityocampae</name>
    <dbReference type="NCBI Taxonomy" id="506594"/>
    <lineage>
        <taxon>Bacteria</taxon>
        <taxon>Bacillati</taxon>
        <taxon>Actinomycetota</taxon>
        <taxon>Actinomycetes</taxon>
        <taxon>Micrococcales</taxon>
        <taxon>Brevibacteriaceae</taxon>
        <taxon>Brevibacterium</taxon>
    </lineage>
</organism>
<feature type="compositionally biased region" description="Low complexity" evidence="4">
    <location>
        <begin position="212"/>
        <end position="221"/>
    </location>
</feature>
<keyword evidence="2" id="KW-0067">ATP-binding</keyword>
<dbReference type="PANTHER" id="PTHR30580">
    <property type="entry name" value="PRIMOSOMAL PROTEIN N"/>
    <property type="match status" value="1"/>
</dbReference>
<evidence type="ECO:0000259" key="5">
    <source>
        <dbReference type="Pfam" id="PF17764"/>
    </source>
</evidence>
<feature type="region of interest" description="Disordered" evidence="4">
    <location>
        <begin position="1"/>
        <end position="21"/>
    </location>
</feature>
<dbReference type="InterPro" id="IPR042115">
    <property type="entry name" value="PriA_3primeBD_sf"/>
</dbReference>
<evidence type="ECO:0000256" key="3">
    <source>
        <dbReference type="ARBA" id="ARBA00023125"/>
    </source>
</evidence>
<feature type="domain" description="Primosomal protein N' 3' DNA-binding" evidence="5">
    <location>
        <begin position="51"/>
        <end position="149"/>
    </location>
</feature>
<accession>A0ABP8JNH4</accession>
<dbReference type="Gene3D" id="3.40.1440.60">
    <property type="entry name" value="PriA, 3(prime) DNA-binding domain"/>
    <property type="match status" value="1"/>
</dbReference>
<dbReference type="Gene3D" id="3.40.50.300">
    <property type="entry name" value="P-loop containing nucleotide triphosphate hydrolases"/>
    <property type="match status" value="1"/>
</dbReference>
<sequence length="742" mass="77643">MSGDPRDAAPGLFEAPTGSALAPVPEGDGLGGVLRVRGGITPADGLPVAAVLVETQLPHLARPFDYAVPAKLDATAQPGVRVRVRFAGRLTSGFILERREVTEHVGELAALERVTSPLPVLTPSLLTLCRAIADRYAGTLPDVLRLAIPPRHARAEKRALGRPERLLSEPALVQVAGEVTPRADEPPAFHDYLAALESWAAEPGPEDDAGTDGDAGADSGPGTDGDADPGAGVDRGAGSGVDRGAGAGSVRGPRAACAVLPGNDPGTGWIHLGLRAAAPVLAAGRSVLWLVPDHRELAALEARLGDLAPVTVRLSADQGQEERWDAWVSALTGRARLVIGTRAAAFAPLPDPGLVICFDDADGSYLEQRAPYPHAREVLLTRVQLEGSALLLLDYGRSVETQHLVDSGWVGDIVAPRELRRQAAPLVFVPDPDGDPGSAGRLPPRAFELVRDALGRSRRAPSAPGAVLVQVPRAGYLPVIACARCRTVTRCPQCESKLTAASILGPFACRRCGYRADSVTCRECSATAVRSVVSGLDKVYEELGRAFPGALIVRSGGDRVLGAVDPEPSIVVATTGAEPYVEGGYASALLLDTLWPGPGLRSTEQAIARRLRGASLVRSHSAGGRVLLLDEDEAVQRVVSRFEPIPWAAEQSADRAALGLPPAARTVTISGGREAVGEVIAVLRETAEVRELIAEDEPYSVVVGFTIADGRAVTTRLAAEVASRSMRGADIVAVRVDDPDAL</sequence>
<reference evidence="7" key="1">
    <citation type="journal article" date="2019" name="Int. J. Syst. Evol. Microbiol.">
        <title>The Global Catalogue of Microorganisms (GCM) 10K type strain sequencing project: providing services to taxonomists for standard genome sequencing and annotation.</title>
        <authorList>
            <consortium name="The Broad Institute Genomics Platform"/>
            <consortium name="The Broad Institute Genome Sequencing Center for Infectious Disease"/>
            <person name="Wu L."/>
            <person name="Ma J."/>
        </authorList>
    </citation>
    <scope>NUCLEOTIDE SEQUENCE [LARGE SCALE GENOMIC DNA]</scope>
    <source>
        <strain evidence="7">JCM 17808</strain>
    </source>
</reference>
<protein>
    <recommendedName>
        <fullName evidence="5">Primosomal protein N' 3' DNA-binding domain-containing protein</fullName>
    </recommendedName>
</protein>
<dbReference type="EMBL" id="BAABGL010000018">
    <property type="protein sequence ID" value="GAA4393439.1"/>
    <property type="molecule type" value="Genomic_DNA"/>
</dbReference>
<evidence type="ECO:0000256" key="4">
    <source>
        <dbReference type="SAM" id="MobiDB-lite"/>
    </source>
</evidence>
<dbReference type="Pfam" id="PF17764">
    <property type="entry name" value="PriA_3primeBD"/>
    <property type="match status" value="1"/>
</dbReference>
<keyword evidence="3" id="KW-0238">DNA-binding</keyword>
<proteinExistence type="predicted"/>
<comment type="caution">
    <text evidence="6">The sequence shown here is derived from an EMBL/GenBank/DDBJ whole genome shotgun (WGS) entry which is preliminary data.</text>
</comment>
<evidence type="ECO:0000313" key="6">
    <source>
        <dbReference type="EMBL" id="GAA4393439.1"/>
    </source>
</evidence>
<keyword evidence="1" id="KW-0547">Nucleotide-binding</keyword>
<dbReference type="RefSeq" id="WP_345032159.1">
    <property type="nucleotide sequence ID" value="NZ_BAABGL010000018.1"/>
</dbReference>
<feature type="compositionally biased region" description="Gly residues" evidence="4">
    <location>
        <begin position="233"/>
        <end position="249"/>
    </location>
</feature>
<evidence type="ECO:0000313" key="7">
    <source>
        <dbReference type="Proteomes" id="UP001500642"/>
    </source>
</evidence>
<gene>
    <name evidence="6" type="ORF">GCM10023167_22430</name>
</gene>
<dbReference type="InterPro" id="IPR027417">
    <property type="entry name" value="P-loop_NTPase"/>
</dbReference>
<evidence type="ECO:0000256" key="1">
    <source>
        <dbReference type="ARBA" id="ARBA00022741"/>
    </source>
</evidence>
<dbReference type="Proteomes" id="UP001500642">
    <property type="component" value="Unassembled WGS sequence"/>
</dbReference>
<evidence type="ECO:0000256" key="2">
    <source>
        <dbReference type="ARBA" id="ARBA00022840"/>
    </source>
</evidence>
<dbReference type="SUPFAM" id="SSF52540">
    <property type="entry name" value="P-loop containing nucleoside triphosphate hydrolases"/>
    <property type="match status" value="1"/>
</dbReference>
<name>A0ABP8JNH4_9MICO</name>
<keyword evidence="7" id="KW-1185">Reference proteome</keyword>
<dbReference type="PANTHER" id="PTHR30580:SF0">
    <property type="entry name" value="PRIMOSOMAL PROTEIN N"/>
    <property type="match status" value="1"/>
</dbReference>
<feature type="region of interest" description="Disordered" evidence="4">
    <location>
        <begin position="202"/>
        <end position="251"/>
    </location>
</feature>
<dbReference type="InterPro" id="IPR041222">
    <property type="entry name" value="PriA_3primeBD"/>
</dbReference>